<name>A0AA36DRV8_CYLNA</name>
<sequence>MLEAVSVPRKIIQKEWIVHFTCEEAKLSAVMTKTGNVVVVMLLLCLTISVMTQSWNVGKQCGTYKEGDKEKMWYATWKCRNHCKHNTRCGGGECILSVPGVYRCRCYACV</sequence>
<dbReference type="EMBL" id="CATQJL010000001">
    <property type="protein sequence ID" value="CAJ0591529.1"/>
    <property type="molecule type" value="Genomic_DNA"/>
</dbReference>
<keyword evidence="1" id="KW-0812">Transmembrane</keyword>
<evidence type="ECO:0008006" key="4">
    <source>
        <dbReference type="Google" id="ProtNLM"/>
    </source>
</evidence>
<comment type="caution">
    <text evidence="2">The sequence shown here is derived from an EMBL/GenBank/DDBJ whole genome shotgun (WGS) entry which is preliminary data.</text>
</comment>
<keyword evidence="3" id="KW-1185">Reference proteome</keyword>
<dbReference type="AlphaFoldDB" id="A0AA36DRV8"/>
<gene>
    <name evidence="2" type="ORF">CYNAS_LOCUS3512</name>
</gene>
<feature type="transmembrane region" description="Helical" evidence="1">
    <location>
        <begin position="36"/>
        <end position="55"/>
    </location>
</feature>
<keyword evidence="1" id="KW-1133">Transmembrane helix</keyword>
<dbReference type="Proteomes" id="UP001176961">
    <property type="component" value="Unassembled WGS sequence"/>
</dbReference>
<reference evidence="2" key="1">
    <citation type="submission" date="2023-07" db="EMBL/GenBank/DDBJ databases">
        <authorList>
            <consortium name="CYATHOMIX"/>
        </authorList>
    </citation>
    <scope>NUCLEOTIDE SEQUENCE</scope>
    <source>
        <strain evidence="2">N/A</strain>
    </source>
</reference>
<evidence type="ECO:0000313" key="3">
    <source>
        <dbReference type="Proteomes" id="UP001176961"/>
    </source>
</evidence>
<evidence type="ECO:0000256" key="1">
    <source>
        <dbReference type="SAM" id="Phobius"/>
    </source>
</evidence>
<protein>
    <recommendedName>
        <fullName evidence="4">Defensin</fullName>
    </recommendedName>
</protein>
<organism evidence="2 3">
    <name type="scientific">Cylicocyclus nassatus</name>
    <name type="common">Nematode worm</name>
    <dbReference type="NCBI Taxonomy" id="53992"/>
    <lineage>
        <taxon>Eukaryota</taxon>
        <taxon>Metazoa</taxon>
        <taxon>Ecdysozoa</taxon>
        <taxon>Nematoda</taxon>
        <taxon>Chromadorea</taxon>
        <taxon>Rhabditida</taxon>
        <taxon>Rhabditina</taxon>
        <taxon>Rhabditomorpha</taxon>
        <taxon>Strongyloidea</taxon>
        <taxon>Strongylidae</taxon>
        <taxon>Cylicocyclus</taxon>
    </lineage>
</organism>
<accession>A0AA36DRV8</accession>
<evidence type="ECO:0000313" key="2">
    <source>
        <dbReference type="EMBL" id="CAJ0591529.1"/>
    </source>
</evidence>
<keyword evidence="1" id="KW-0472">Membrane</keyword>
<proteinExistence type="predicted"/>